<dbReference type="PROSITE" id="PS50893">
    <property type="entry name" value="ABC_TRANSPORTER_2"/>
    <property type="match status" value="1"/>
</dbReference>
<dbReference type="SMART" id="SM00382">
    <property type="entry name" value="AAA"/>
    <property type="match status" value="1"/>
</dbReference>
<evidence type="ECO:0000256" key="8">
    <source>
        <dbReference type="ARBA" id="ARBA00023065"/>
    </source>
</evidence>
<organism evidence="11 12">
    <name type="scientific">Saccharospirillum mangrovi</name>
    <dbReference type="NCBI Taxonomy" id="2161747"/>
    <lineage>
        <taxon>Bacteria</taxon>
        <taxon>Pseudomonadati</taxon>
        <taxon>Pseudomonadota</taxon>
        <taxon>Gammaproteobacteria</taxon>
        <taxon>Oceanospirillales</taxon>
        <taxon>Saccharospirillaceae</taxon>
        <taxon>Saccharospirillum</taxon>
    </lineage>
</organism>
<evidence type="ECO:0000259" key="10">
    <source>
        <dbReference type="PROSITE" id="PS50893"/>
    </source>
</evidence>
<dbReference type="SUPFAM" id="SSF52540">
    <property type="entry name" value="P-loop containing nucleoside triphosphate hydrolases"/>
    <property type="match status" value="1"/>
</dbReference>
<keyword evidence="8" id="KW-0406">Ion transport</keyword>
<keyword evidence="6 11" id="KW-0067">ATP-binding</keyword>
<name>A0ABV7ZUL9_9GAMM</name>
<dbReference type="InterPro" id="IPR003593">
    <property type="entry name" value="AAA+_ATPase"/>
</dbReference>
<reference evidence="12" key="1">
    <citation type="journal article" date="2019" name="Int. J. Syst. Evol. Microbiol.">
        <title>The Global Catalogue of Microorganisms (GCM) 10K type strain sequencing project: providing services to taxonomists for standard genome sequencing and annotation.</title>
        <authorList>
            <consortium name="The Broad Institute Genomics Platform"/>
            <consortium name="The Broad Institute Genome Sequencing Center for Infectious Disease"/>
            <person name="Wu L."/>
            <person name="Ma J."/>
        </authorList>
    </citation>
    <scope>NUCLEOTIDE SEQUENCE [LARGE SCALE GENOMIC DNA]</scope>
    <source>
        <strain evidence="12">IBRC 10765</strain>
    </source>
</reference>
<keyword evidence="2" id="KW-0813">Transport</keyword>
<gene>
    <name evidence="11" type="ORF">ACFOOG_05355</name>
</gene>
<evidence type="ECO:0000256" key="1">
    <source>
        <dbReference type="ARBA" id="ARBA00004202"/>
    </source>
</evidence>
<accession>A0ABV7ZUL9</accession>
<evidence type="ECO:0000256" key="3">
    <source>
        <dbReference type="ARBA" id="ARBA00022475"/>
    </source>
</evidence>
<feature type="domain" description="ABC transporter" evidence="10">
    <location>
        <begin position="10"/>
        <end position="246"/>
    </location>
</feature>
<comment type="caution">
    <text evidence="11">The sequence shown here is derived from an EMBL/GenBank/DDBJ whole genome shotgun (WGS) entry which is preliminary data.</text>
</comment>
<keyword evidence="5" id="KW-0547">Nucleotide-binding</keyword>
<dbReference type="GO" id="GO:0005524">
    <property type="term" value="F:ATP binding"/>
    <property type="evidence" value="ECO:0007669"/>
    <property type="project" value="UniProtKB-KW"/>
</dbReference>
<evidence type="ECO:0000256" key="6">
    <source>
        <dbReference type="ARBA" id="ARBA00022840"/>
    </source>
</evidence>
<dbReference type="EMBL" id="JBHRYR010000002">
    <property type="protein sequence ID" value="MFC3852258.1"/>
    <property type="molecule type" value="Genomic_DNA"/>
</dbReference>
<evidence type="ECO:0000313" key="12">
    <source>
        <dbReference type="Proteomes" id="UP001595617"/>
    </source>
</evidence>
<keyword evidence="3" id="KW-1003">Cell membrane</keyword>
<keyword evidence="4" id="KW-0410">Iron transport</keyword>
<evidence type="ECO:0000256" key="9">
    <source>
        <dbReference type="ARBA" id="ARBA00023136"/>
    </source>
</evidence>
<dbReference type="CDD" id="cd03214">
    <property type="entry name" value="ABC_Iron-Siderophores_B12_Hemin"/>
    <property type="match status" value="1"/>
</dbReference>
<dbReference type="InterPro" id="IPR051535">
    <property type="entry name" value="Siderophore_ABC-ATPase"/>
</dbReference>
<evidence type="ECO:0000256" key="4">
    <source>
        <dbReference type="ARBA" id="ARBA00022496"/>
    </source>
</evidence>
<dbReference type="InterPro" id="IPR003439">
    <property type="entry name" value="ABC_transporter-like_ATP-bd"/>
</dbReference>
<dbReference type="PANTHER" id="PTHR42771:SF2">
    <property type="entry name" value="IRON(3+)-HYDROXAMATE IMPORT ATP-BINDING PROTEIN FHUC"/>
    <property type="match status" value="1"/>
</dbReference>
<dbReference type="RefSeq" id="WP_380694215.1">
    <property type="nucleotide sequence ID" value="NZ_JBHRYR010000002.1"/>
</dbReference>
<protein>
    <submittedName>
        <fullName evidence="11">ABC transporter ATP-binding protein</fullName>
    </submittedName>
</protein>
<evidence type="ECO:0000313" key="11">
    <source>
        <dbReference type="EMBL" id="MFC3852258.1"/>
    </source>
</evidence>
<dbReference type="Gene3D" id="3.40.50.300">
    <property type="entry name" value="P-loop containing nucleotide triphosphate hydrolases"/>
    <property type="match status" value="1"/>
</dbReference>
<sequence>MPQQFERHPLQGRALTVGYREHTILKQVDFQVAEGEVTILVGPNGCGKSTLLKTLARVLTPQQGTVLLDGKDIHRSKTRDVARKLGLLPQGPIAPEGLTVRELVAQGRYPHQSLLRQWSTQDEEAVGDAMAIAQVAEFADRPVDALSGGQRQRCWIAMVLAQQTDLILLDEPTTFLDLKVQVDLMNLLVDLAHRQGRTLVVVLHELNLATAYADRLVMMREGSIVHSGTPDDVFTSAALAEVFGLSASVIRDPQSQRLLCVPRVAQPERARVVSALPKAVSA</sequence>
<comment type="subcellular location">
    <subcellularLocation>
        <location evidence="1">Cell membrane</location>
        <topology evidence="1">Peripheral membrane protein</topology>
    </subcellularLocation>
</comment>
<keyword evidence="12" id="KW-1185">Reference proteome</keyword>
<dbReference type="PANTHER" id="PTHR42771">
    <property type="entry name" value="IRON(3+)-HYDROXAMATE IMPORT ATP-BINDING PROTEIN FHUC"/>
    <property type="match status" value="1"/>
</dbReference>
<evidence type="ECO:0000256" key="7">
    <source>
        <dbReference type="ARBA" id="ARBA00023004"/>
    </source>
</evidence>
<evidence type="ECO:0000256" key="5">
    <source>
        <dbReference type="ARBA" id="ARBA00022741"/>
    </source>
</evidence>
<dbReference type="InterPro" id="IPR027417">
    <property type="entry name" value="P-loop_NTPase"/>
</dbReference>
<keyword evidence="7" id="KW-0408">Iron</keyword>
<keyword evidence="9" id="KW-0472">Membrane</keyword>
<dbReference type="Proteomes" id="UP001595617">
    <property type="component" value="Unassembled WGS sequence"/>
</dbReference>
<evidence type="ECO:0000256" key="2">
    <source>
        <dbReference type="ARBA" id="ARBA00022448"/>
    </source>
</evidence>
<dbReference type="Pfam" id="PF00005">
    <property type="entry name" value="ABC_tran"/>
    <property type="match status" value="1"/>
</dbReference>
<proteinExistence type="predicted"/>